<dbReference type="GO" id="GO:0016514">
    <property type="term" value="C:SWI/SNF complex"/>
    <property type="evidence" value="ECO:0007669"/>
    <property type="project" value="Ensembl"/>
</dbReference>
<feature type="domain" description="Chromo" evidence="2">
    <location>
        <begin position="39"/>
        <end position="292"/>
    </location>
</feature>
<proteinExistence type="predicted"/>
<dbReference type="PANTHER" id="PTHR15381">
    <property type="entry name" value="CHONDROITIN SULFATE PROTEOGLYCAN 5 -RELATED"/>
    <property type="match status" value="1"/>
</dbReference>
<dbReference type="InterPro" id="IPR049898">
    <property type="entry name" value="MARR_BRCT_CHROMO"/>
</dbReference>
<dbReference type="SUPFAM" id="SSF52113">
    <property type="entry name" value="BRCT domain"/>
    <property type="match status" value="1"/>
</dbReference>
<protein>
    <submittedName>
        <fullName evidence="3">SWI/SNF related BAF chromatin remodeling complex subunit C1</fullName>
    </submittedName>
</protein>
<dbReference type="InterPro" id="IPR036420">
    <property type="entry name" value="BRCT_dom_sf"/>
</dbReference>
<evidence type="ECO:0000256" key="1">
    <source>
        <dbReference type="SAM" id="MobiDB-lite"/>
    </source>
</evidence>
<dbReference type="GeneTree" id="ENSGT00940000156347"/>
<dbReference type="OMA" id="RRVHAGW"/>
<reference evidence="3" key="1">
    <citation type="submission" date="2025-08" db="UniProtKB">
        <authorList>
            <consortium name="Ensembl"/>
        </authorList>
    </citation>
    <scope>IDENTIFICATION</scope>
</reference>
<feature type="region of interest" description="Disordered" evidence="1">
    <location>
        <begin position="295"/>
        <end position="371"/>
    </location>
</feature>
<dbReference type="AlphaFoldDB" id="A0A8C6XCP8"/>
<evidence type="ECO:0000259" key="2">
    <source>
        <dbReference type="PROSITE" id="PS52032"/>
    </source>
</evidence>
<dbReference type="GO" id="GO:0045202">
    <property type="term" value="C:synapse"/>
    <property type="evidence" value="ECO:0007669"/>
    <property type="project" value="TreeGrafter"/>
</dbReference>
<feature type="region of interest" description="Disordered" evidence="1">
    <location>
        <begin position="1"/>
        <end position="47"/>
    </location>
</feature>
<dbReference type="GO" id="GO:0045893">
    <property type="term" value="P:positive regulation of DNA-templated transcription"/>
    <property type="evidence" value="ECO:0007669"/>
    <property type="project" value="Ensembl"/>
</dbReference>
<gene>
    <name evidence="3" type="primary">SMARCC1</name>
</gene>
<dbReference type="PANTHER" id="PTHR15381:SF1">
    <property type="entry name" value="CHONDROITIN SULFATE PROTEOGLYCAN 5"/>
    <property type="match status" value="1"/>
</dbReference>
<name>A0A8C6XCP8_NAJNA</name>
<dbReference type="Pfam" id="PF16496">
    <property type="entry name" value="SWIRM-assoc_2"/>
    <property type="match status" value="1"/>
</dbReference>
<dbReference type="GO" id="GO:0006337">
    <property type="term" value="P:nucleosome disassembly"/>
    <property type="evidence" value="ECO:0007669"/>
    <property type="project" value="Ensembl"/>
</dbReference>
<sequence length="440" mass="49632">KWAARGPGGGGGDGAVGSGPGSASSSSSSSSSFSSAGPLSLSRRKDGGPAGKFWESADTASQLEAARAWLVKHYKKFQEDAFGKHVANPAFTKFPAKCFLDFKAGGTLCYILGAAYKYKNEQGWRRFDLQNPSRMDRNVEMFMNIEKTLVQNNCLSRPSIYLIPDIELKVANKLKDIVKRRQGTITDDRSKATHHIYPVPTSLDEDEWLRPVMRKDKQVLVHWGYYPDSYDTWVHVSEVEAEIEEPPIPEKPWKVHARWILDMDVFNEWMNEEDYEVDENKKPVSFRQRIYLRNEEPVRSPERRDRKAAAGTRKRKASPSPPPPTPVESRKKVGKKGYASLYGKRRGQKEEEEQDDLTKDMEDPTPVPNVEEVALPKNVNLKKDSENTPVKGGTVADLGETNFTLSRAKLLKLPKDLWGVKISGTAWVSLTLRHIIHCHP</sequence>
<reference evidence="3" key="2">
    <citation type="submission" date="2025-09" db="UniProtKB">
        <authorList>
            <consortium name="Ensembl"/>
        </authorList>
    </citation>
    <scope>IDENTIFICATION</scope>
</reference>
<dbReference type="InterPro" id="IPR032450">
    <property type="entry name" value="SMARCC_N"/>
</dbReference>
<dbReference type="GO" id="GO:0048858">
    <property type="term" value="P:cell projection morphogenesis"/>
    <property type="evidence" value="ECO:0007669"/>
    <property type="project" value="TreeGrafter"/>
</dbReference>
<organism evidence="3 4">
    <name type="scientific">Naja naja</name>
    <name type="common">Indian cobra</name>
    <dbReference type="NCBI Taxonomy" id="35670"/>
    <lineage>
        <taxon>Eukaryota</taxon>
        <taxon>Metazoa</taxon>
        <taxon>Chordata</taxon>
        <taxon>Craniata</taxon>
        <taxon>Vertebrata</taxon>
        <taxon>Euteleostomi</taxon>
        <taxon>Lepidosauria</taxon>
        <taxon>Squamata</taxon>
        <taxon>Bifurcata</taxon>
        <taxon>Unidentata</taxon>
        <taxon>Episquamata</taxon>
        <taxon>Toxicofera</taxon>
        <taxon>Serpentes</taxon>
        <taxon>Colubroidea</taxon>
        <taxon>Elapidae</taxon>
        <taxon>Elapinae</taxon>
        <taxon>Naja</taxon>
    </lineage>
</organism>
<accession>A0A8C6XCP8</accession>
<feature type="compositionally biased region" description="Gly residues" evidence="1">
    <location>
        <begin position="1"/>
        <end position="20"/>
    </location>
</feature>
<feature type="compositionally biased region" description="Basic and acidic residues" evidence="1">
    <location>
        <begin position="295"/>
        <end position="308"/>
    </location>
</feature>
<evidence type="ECO:0000313" key="4">
    <source>
        <dbReference type="Proteomes" id="UP000694559"/>
    </source>
</evidence>
<dbReference type="GO" id="GO:0005654">
    <property type="term" value="C:nucleoplasm"/>
    <property type="evidence" value="ECO:0007669"/>
    <property type="project" value="Ensembl"/>
</dbReference>
<evidence type="ECO:0000313" key="3">
    <source>
        <dbReference type="Ensembl" id="ENSNNAP00000011982.1"/>
    </source>
</evidence>
<feature type="compositionally biased region" description="Low complexity" evidence="1">
    <location>
        <begin position="21"/>
        <end position="41"/>
    </location>
</feature>
<dbReference type="Ensembl" id="ENSNNAT00000012533.1">
    <property type="protein sequence ID" value="ENSNNAP00000011982.1"/>
    <property type="gene ID" value="ENSNNAG00000008002.1"/>
</dbReference>
<dbReference type="OrthoDB" id="118550at2759"/>
<keyword evidence="4" id="KW-1185">Reference proteome</keyword>
<dbReference type="Proteomes" id="UP000694559">
    <property type="component" value="Unplaced"/>
</dbReference>
<dbReference type="PROSITE" id="PS52032">
    <property type="entry name" value="MARR_BRCT_CHROMO"/>
    <property type="match status" value="1"/>
</dbReference>
<dbReference type="GO" id="GO:0005737">
    <property type="term" value="C:cytoplasm"/>
    <property type="evidence" value="ECO:0007669"/>
    <property type="project" value="Ensembl"/>
</dbReference>